<dbReference type="InterPro" id="IPR013087">
    <property type="entry name" value="Znf_C2H2_type"/>
</dbReference>
<proteinExistence type="predicted"/>
<dbReference type="SUPFAM" id="SSF57667">
    <property type="entry name" value="beta-beta-alpha zinc fingers"/>
    <property type="match status" value="2"/>
</dbReference>
<dbReference type="Proteomes" id="UP000054270">
    <property type="component" value="Unassembled WGS sequence"/>
</dbReference>
<name>A0A0D2QE12_HYPSF</name>
<dbReference type="GO" id="GO:0000978">
    <property type="term" value="F:RNA polymerase II cis-regulatory region sequence-specific DNA binding"/>
    <property type="evidence" value="ECO:0007669"/>
    <property type="project" value="TreeGrafter"/>
</dbReference>
<evidence type="ECO:0000256" key="7">
    <source>
        <dbReference type="PROSITE-ProRule" id="PRU00042"/>
    </source>
</evidence>
<reference evidence="10" key="1">
    <citation type="submission" date="2014-04" db="EMBL/GenBank/DDBJ databases">
        <title>Evolutionary Origins and Diversification of the Mycorrhizal Mutualists.</title>
        <authorList>
            <consortium name="DOE Joint Genome Institute"/>
            <consortium name="Mycorrhizal Genomics Consortium"/>
            <person name="Kohler A."/>
            <person name="Kuo A."/>
            <person name="Nagy L.G."/>
            <person name="Floudas D."/>
            <person name="Copeland A."/>
            <person name="Barry K.W."/>
            <person name="Cichocki N."/>
            <person name="Veneault-Fourrey C."/>
            <person name="LaButti K."/>
            <person name="Lindquist E.A."/>
            <person name="Lipzen A."/>
            <person name="Lundell T."/>
            <person name="Morin E."/>
            <person name="Murat C."/>
            <person name="Riley R."/>
            <person name="Ohm R."/>
            <person name="Sun H."/>
            <person name="Tunlid A."/>
            <person name="Henrissat B."/>
            <person name="Grigoriev I.V."/>
            <person name="Hibbett D.S."/>
            <person name="Martin F."/>
        </authorList>
    </citation>
    <scope>NUCLEOTIDE SEQUENCE [LARGE SCALE GENOMIC DNA]</scope>
    <source>
        <strain evidence="10">FD-334 SS-4</strain>
    </source>
</reference>
<gene>
    <name evidence="9" type="ORF">HYPSUDRAFT_125627</name>
</gene>
<evidence type="ECO:0000256" key="2">
    <source>
        <dbReference type="ARBA" id="ARBA00022723"/>
    </source>
</evidence>
<keyword evidence="3" id="KW-0677">Repeat</keyword>
<dbReference type="GO" id="GO:0005667">
    <property type="term" value="C:transcription regulator complex"/>
    <property type="evidence" value="ECO:0007669"/>
    <property type="project" value="TreeGrafter"/>
</dbReference>
<keyword evidence="6" id="KW-0539">Nucleus</keyword>
<dbReference type="OMA" id="RTKEHIC"/>
<accession>A0A0D2QE12</accession>
<dbReference type="SMART" id="SM00355">
    <property type="entry name" value="ZnF_C2H2"/>
    <property type="match status" value="3"/>
</dbReference>
<keyword evidence="10" id="KW-1185">Reference proteome</keyword>
<comment type="subcellular location">
    <subcellularLocation>
        <location evidence="1">Nucleus</location>
    </subcellularLocation>
</comment>
<dbReference type="AlphaFoldDB" id="A0A0D2QE12"/>
<dbReference type="PROSITE" id="PS00028">
    <property type="entry name" value="ZINC_FINGER_C2H2_1"/>
    <property type="match status" value="2"/>
</dbReference>
<evidence type="ECO:0000256" key="6">
    <source>
        <dbReference type="ARBA" id="ARBA00023242"/>
    </source>
</evidence>
<evidence type="ECO:0000313" key="9">
    <source>
        <dbReference type="EMBL" id="KJA29830.1"/>
    </source>
</evidence>
<dbReference type="Pfam" id="PF00096">
    <property type="entry name" value="zf-C2H2"/>
    <property type="match status" value="1"/>
</dbReference>
<dbReference type="STRING" id="945553.A0A0D2QE12"/>
<protein>
    <recommendedName>
        <fullName evidence="8">C2H2-type domain-containing protein</fullName>
    </recommendedName>
</protein>
<feature type="domain" description="C2H2-type" evidence="8">
    <location>
        <begin position="24"/>
        <end position="51"/>
    </location>
</feature>
<dbReference type="GO" id="GO:0000785">
    <property type="term" value="C:chromatin"/>
    <property type="evidence" value="ECO:0007669"/>
    <property type="project" value="TreeGrafter"/>
</dbReference>
<dbReference type="FunFam" id="3.30.160.60:FF:001498">
    <property type="entry name" value="Zinc finger protein 404"/>
    <property type="match status" value="1"/>
</dbReference>
<sequence>CVKSFIRRGDLKRHEQLHTGVKNHECKVCGKRFSQNSGLKTHMNVHTGNKPYRCAFQDCGAEFGDPSSHARHKKETHLVDYRYECPFSNDIEKCGSA</sequence>
<dbReference type="PANTHER" id="PTHR14003:SF20">
    <property type="entry name" value="FINGER DOMAIN PROTEIN, PUTATIVE (AFU_ORTHOLOGUE AFUA_4G10380)-RELATED"/>
    <property type="match status" value="1"/>
</dbReference>
<evidence type="ECO:0000256" key="1">
    <source>
        <dbReference type="ARBA" id="ARBA00004123"/>
    </source>
</evidence>
<evidence type="ECO:0000256" key="4">
    <source>
        <dbReference type="ARBA" id="ARBA00022771"/>
    </source>
</evidence>
<evidence type="ECO:0000313" key="10">
    <source>
        <dbReference type="Proteomes" id="UP000054270"/>
    </source>
</evidence>
<keyword evidence="5" id="KW-0862">Zinc</keyword>
<evidence type="ECO:0000256" key="5">
    <source>
        <dbReference type="ARBA" id="ARBA00022833"/>
    </source>
</evidence>
<feature type="domain" description="C2H2-type" evidence="8">
    <location>
        <begin position="52"/>
        <end position="82"/>
    </location>
</feature>
<dbReference type="InterPro" id="IPR036236">
    <property type="entry name" value="Znf_C2H2_sf"/>
</dbReference>
<dbReference type="PANTHER" id="PTHR14003">
    <property type="entry name" value="TRANSCRIPTIONAL REPRESSOR PROTEIN YY"/>
    <property type="match status" value="1"/>
</dbReference>
<organism evidence="9 10">
    <name type="scientific">Hypholoma sublateritium (strain FD-334 SS-4)</name>
    <dbReference type="NCBI Taxonomy" id="945553"/>
    <lineage>
        <taxon>Eukaryota</taxon>
        <taxon>Fungi</taxon>
        <taxon>Dikarya</taxon>
        <taxon>Basidiomycota</taxon>
        <taxon>Agaricomycotina</taxon>
        <taxon>Agaricomycetes</taxon>
        <taxon>Agaricomycetidae</taxon>
        <taxon>Agaricales</taxon>
        <taxon>Agaricineae</taxon>
        <taxon>Strophariaceae</taxon>
        <taxon>Hypholoma</taxon>
    </lineage>
</organism>
<dbReference type="GO" id="GO:0008270">
    <property type="term" value="F:zinc ion binding"/>
    <property type="evidence" value="ECO:0007669"/>
    <property type="project" value="UniProtKB-KW"/>
</dbReference>
<feature type="domain" description="C2H2-type" evidence="8">
    <location>
        <begin position="1"/>
        <end position="23"/>
    </location>
</feature>
<feature type="non-terminal residue" evidence="9">
    <location>
        <position position="1"/>
    </location>
</feature>
<dbReference type="Gene3D" id="3.30.160.60">
    <property type="entry name" value="Classic Zinc Finger"/>
    <property type="match status" value="3"/>
</dbReference>
<keyword evidence="4 7" id="KW-0863">Zinc-finger</keyword>
<dbReference type="GO" id="GO:0000981">
    <property type="term" value="F:DNA-binding transcription factor activity, RNA polymerase II-specific"/>
    <property type="evidence" value="ECO:0007669"/>
    <property type="project" value="TreeGrafter"/>
</dbReference>
<keyword evidence="2" id="KW-0479">Metal-binding</keyword>
<evidence type="ECO:0000256" key="3">
    <source>
        <dbReference type="ARBA" id="ARBA00022737"/>
    </source>
</evidence>
<dbReference type="GO" id="GO:0031519">
    <property type="term" value="C:PcG protein complex"/>
    <property type="evidence" value="ECO:0007669"/>
    <property type="project" value="TreeGrafter"/>
</dbReference>
<evidence type="ECO:0000259" key="8">
    <source>
        <dbReference type="PROSITE" id="PS50157"/>
    </source>
</evidence>
<dbReference type="PROSITE" id="PS50157">
    <property type="entry name" value="ZINC_FINGER_C2H2_2"/>
    <property type="match status" value="3"/>
</dbReference>
<dbReference type="OrthoDB" id="654211at2759"/>
<dbReference type="EMBL" id="KN817518">
    <property type="protein sequence ID" value="KJA29830.1"/>
    <property type="molecule type" value="Genomic_DNA"/>
</dbReference>